<dbReference type="Proteomes" id="UP001163321">
    <property type="component" value="Chromosome 1"/>
</dbReference>
<dbReference type="EMBL" id="CM047580">
    <property type="protein sequence ID" value="KAI9920855.1"/>
    <property type="molecule type" value="Genomic_DNA"/>
</dbReference>
<gene>
    <name evidence="1" type="ORF">PsorP6_000001</name>
</gene>
<keyword evidence="2" id="KW-1185">Reference proteome</keyword>
<evidence type="ECO:0000313" key="1">
    <source>
        <dbReference type="EMBL" id="KAI9920855.1"/>
    </source>
</evidence>
<name>A0ACC0WS32_9STRA</name>
<comment type="caution">
    <text evidence="1">The sequence shown here is derived from an EMBL/GenBank/DDBJ whole genome shotgun (WGS) entry which is preliminary data.</text>
</comment>
<organism evidence="1 2">
    <name type="scientific">Peronosclerospora sorghi</name>
    <dbReference type="NCBI Taxonomy" id="230839"/>
    <lineage>
        <taxon>Eukaryota</taxon>
        <taxon>Sar</taxon>
        <taxon>Stramenopiles</taxon>
        <taxon>Oomycota</taxon>
        <taxon>Peronosporomycetes</taxon>
        <taxon>Peronosporales</taxon>
        <taxon>Peronosporaceae</taxon>
        <taxon>Peronosclerospora</taxon>
    </lineage>
</organism>
<accession>A0ACC0WS32</accession>
<sequence>MGRIHDVVLCIFARNCLYSTRNTIHNCFNVGGCQSRLKGWVRDIYCENECPFIVSELRRETNRLYEIGKGSKKAEFFGAACLPDLAAAFSPAFPPSFEFGGRFCCWVLTVFLRRRASTGSCTVCAVGIEASISMAVAGRTLLKAVMSGLFRLDLSSQDPIAFKCVFDYVHDRLRRTAASMVARVHP</sequence>
<protein>
    <submittedName>
        <fullName evidence="1">Uncharacterized protein</fullName>
    </submittedName>
</protein>
<evidence type="ECO:0000313" key="2">
    <source>
        <dbReference type="Proteomes" id="UP001163321"/>
    </source>
</evidence>
<proteinExistence type="predicted"/>
<reference evidence="1 2" key="1">
    <citation type="journal article" date="2022" name="bioRxiv">
        <title>The genome of the oomycete Peronosclerospora sorghi, a cosmopolitan pathogen of maize and sorghum, is inflated with dispersed pseudogenes.</title>
        <authorList>
            <person name="Fletcher K."/>
            <person name="Martin F."/>
            <person name="Isakeit T."/>
            <person name="Cavanaugh K."/>
            <person name="Magill C."/>
            <person name="Michelmore R."/>
        </authorList>
    </citation>
    <scope>NUCLEOTIDE SEQUENCE [LARGE SCALE GENOMIC DNA]</scope>
    <source>
        <strain evidence="1">P6</strain>
    </source>
</reference>